<dbReference type="InterPro" id="IPR029039">
    <property type="entry name" value="Flavoprotein-like_sf"/>
</dbReference>
<dbReference type="InterPro" id="IPR005025">
    <property type="entry name" value="FMN_Rdtase-like_dom"/>
</dbReference>
<comment type="catalytic activity">
    <reaction evidence="5">
        <text>a quinone + NADPH + H(+) = a quinol + NADP(+)</text>
        <dbReference type="Rhea" id="RHEA:46164"/>
        <dbReference type="ChEBI" id="CHEBI:15378"/>
        <dbReference type="ChEBI" id="CHEBI:24646"/>
        <dbReference type="ChEBI" id="CHEBI:57783"/>
        <dbReference type="ChEBI" id="CHEBI:58349"/>
        <dbReference type="ChEBI" id="CHEBI:132124"/>
        <dbReference type="EC" id="1.6.5.2"/>
    </reaction>
</comment>
<dbReference type="GO" id="GO:0010181">
    <property type="term" value="F:FMN binding"/>
    <property type="evidence" value="ECO:0007669"/>
    <property type="project" value="InterPro"/>
</dbReference>
<dbReference type="RefSeq" id="WP_141348730.1">
    <property type="nucleotide sequence ID" value="NZ_BJNV01000002.1"/>
</dbReference>
<feature type="binding site" evidence="5">
    <location>
        <begin position="10"/>
        <end position="15"/>
    </location>
    <ligand>
        <name>FMN</name>
        <dbReference type="ChEBI" id="CHEBI:58210"/>
    </ligand>
</feature>
<dbReference type="EC" id="1.6.5.2" evidence="5"/>
<feature type="binding site" evidence="5">
    <location>
        <position position="98"/>
    </location>
    <ligand>
        <name>substrate</name>
    </ligand>
</feature>
<dbReference type="GO" id="GO:0050660">
    <property type="term" value="F:flavin adenine dinucleotide binding"/>
    <property type="evidence" value="ECO:0007669"/>
    <property type="project" value="UniProtKB-UniRule"/>
</dbReference>
<dbReference type="SUPFAM" id="SSF52218">
    <property type="entry name" value="Flavoproteins"/>
    <property type="match status" value="1"/>
</dbReference>
<dbReference type="NCBIfam" id="TIGR01755">
    <property type="entry name" value="flav_wrbA"/>
    <property type="match status" value="1"/>
</dbReference>
<feature type="binding site" evidence="5">
    <location>
        <position position="12"/>
    </location>
    <ligand>
        <name>NAD(+)</name>
        <dbReference type="ChEBI" id="CHEBI:57540"/>
    </ligand>
</feature>
<dbReference type="GO" id="GO:0016020">
    <property type="term" value="C:membrane"/>
    <property type="evidence" value="ECO:0007669"/>
    <property type="project" value="TreeGrafter"/>
</dbReference>
<feature type="binding site" evidence="5">
    <location>
        <begin position="78"/>
        <end position="80"/>
    </location>
    <ligand>
        <name>FMN</name>
        <dbReference type="ChEBI" id="CHEBI:58210"/>
    </ligand>
</feature>
<dbReference type="NCBIfam" id="NF002999">
    <property type="entry name" value="PRK03767.1"/>
    <property type="match status" value="1"/>
</dbReference>
<dbReference type="InterPro" id="IPR008254">
    <property type="entry name" value="Flavodoxin/NO_synth"/>
</dbReference>
<comment type="similarity">
    <text evidence="1 5">Belongs to the WrbA family.</text>
</comment>
<comment type="cofactor">
    <cofactor evidence="5">
        <name>FMN</name>
        <dbReference type="ChEBI" id="CHEBI:58210"/>
    </cofactor>
    <text evidence="5">Binds 1 FMN per monomer.</text>
</comment>
<sequence>MSKVLVLYYSTYGHIETMAEAVAEGARATGATVDLKRVPETVPEAIAGPAHFKLDQAAPVAAVADLEHYDAIIVGCPTRFGRLPSQMASFFDQAGGLWARGALNGKVGGAFTSTATQHGGQEITLFSVITNLLHFGLIIVGLPYSFQGQTTIDEIVGGSPYGATTIAGGQGQRQPSAIELDGARYQGRLIAETANKLFG</sequence>
<dbReference type="PANTHER" id="PTHR30546">
    <property type="entry name" value="FLAVODOXIN-RELATED PROTEIN WRBA-RELATED"/>
    <property type="match status" value="1"/>
</dbReference>
<dbReference type="GO" id="GO:0051287">
    <property type="term" value="F:NAD binding"/>
    <property type="evidence" value="ECO:0007669"/>
    <property type="project" value="UniProtKB-UniRule"/>
</dbReference>
<keyword evidence="5" id="KW-0547">Nucleotide-binding</keyword>
<dbReference type="FunFam" id="3.40.50.360:FF:000001">
    <property type="entry name" value="NAD(P)H dehydrogenase (Quinone) FQR1-like"/>
    <property type="match status" value="1"/>
</dbReference>
<dbReference type="GO" id="GO:0008753">
    <property type="term" value="F:NADPH dehydrogenase (quinone) activity"/>
    <property type="evidence" value="ECO:0007669"/>
    <property type="project" value="RHEA"/>
</dbReference>
<dbReference type="GO" id="GO:0050136">
    <property type="term" value="F:NADH dehydrogenase (quinone) (non-electrogenic) activity"/>
    <property type="evidence" value="ECO:0007669"/>
    <property type="project" value="RHEA"/>
</dbReference>
<dbReference type="Gene3D" id="3.40.50.360">
    <property type="match status" value="1"/>
</dbReference>
<evidence type="ECO:0000256" key="1">
    <source>
        <dbReference type="ARBA" id="ARBA00006961"/>
    </source>
</evidence>
<dbReference type="HAMAP" id="MF_01017">
    <property type="entry name" value="NQOR"/>
    <property type="match status" value="1"/>
</dbReference>
<keyword evidence="5" id="KW-0521">NADP</keyword>
<protein>
    <recommendedName>
        <fullName evidence="5">NAD(P)H dehydrogenase (quinone)</fullName>
        <ecNumber evidence="5">1.6.5.2</ecNumber>
    </recommendedName>
    <alternativeName>
        <fullName evidence="5">NAD(P)H:quinone oxidoreductase</fullName>
        <shortName evidence="5">NQO</shortName>
    </alternativeName>
</protein>
<dbReference type="Proteomes" id="UP000318422">
    <property type="component" value="Unassembled WGS sequence"/>
</dbReference>
<organism evidence="7 8">
    <name type="scientific">Zoogloea ramigera</name>
    <dbReference type="NCBI Taxonomy" id="350"/>
    <lineage>
        <taxon>Bacteria</taxon>
        <taxon>Pseudomonadati</taxon>
        <taxon>Pseudomonadota</taxon>
        <taxon>Betaproteobacteria</taxon>
        <taxon>Rhodocyclales</taxon>
        <taxon>Zoogloeaceae</taxon>
        <taxon>Zoogloea</taxon>
    </lineage>
</organism>
<evidence type="ECO:0000256" key="3">
    <source>
        <dbReference type="ARBA" id="ARBA00022643"/>
    </source>
</evidence>
<gene>
    <name evidence="7" type="ORF">ZRA01_00370</name>
</gene>
<evidence type="ECO:0000313" key="7">
    <source>
        <dbReference type="EMBL" id="GEC93964.1"/>
    </source>
</evidence>
<dbReference type="InterPro" id="IPR010089">
    <property type="entry name" value="Flavoprotein_WrbA-like"/>
</dbReference>
<keyword evidence="4 5" id="KW-0560">Oxidoreductase</keyword>
<keyword evidence="3 5" id="KW-0288">FMN</keyword>
<dbReference type="GO" id="GO:0050661">
    <property type="term" value="F:NADP binding"/>
    <property type="evidence" value="ECO:0007669"/>
    <property type="project" value="UniProtKB-UniRule"/>
</dbReference>
<evidence type="ECO:0000256" key="5">
    <source>
        <dbReference type="HAMAP-Rule" id="MF_01017"/>
    </source>
</evidence>
<dbReference type="Pfam" id="PF03358">
    <property type="entry name" value="FMN_red"/>
    <property type="match status" value="1"/>
</dbReference>
<proteinExistence type="inferred from homology"/>
<name>A0A4Y4CR81_ZOORA</name>
<keyword evidence="2 5" id="KW-0285">Flavoprotein</keyword>
<evidence type="ECO:0000256" key="2">
    <source>
        <dbReference type="ARBA" id="ARBA00022630"/>
    </source>
</evidence>
<accession>A0A4Y4CR81</accession>
<dbReference type="OrthoDB" id="9801479at2"/>
<feature type="domain" description="Flavodoxin-like" evidence="6">
    <location>
        <begin position="4"/>
        <end position="190"/>
    </location>
</feature>
<dbReference type="PROSITE" id="PS50902">
    <property type="entry name" value="FLAVODOXIN_LIKE"/>
    <property type="match status" value="1"/>
</dbReference>
<comment type="caution">
    <text evidence="5">Lacks conserved residue(s) required for the propagation of feature annotation.</text>
</comment>
<comment type="caution">
    <text evidence="7">The sequence shown here is derived from an EMBL/GenBank/DDBJ whole genome shotgun (WGS) entry which is preliminary data.</text>
</comment>
<evidence type="ECO:0000259" key="6">
    <source>
        <dbReference type="PROSITE" id="PS50902"/>
    </source>
</evidence>
<reference evidence="7 8" key="1">
    <citation type="submission" date="2019-06" db="EMBL/GenBank/DDBJ databases">
        <title>Whole genome shotgun sequence of Zoogloea ramigera NBRC 15342.</title>
        <authorList>
            <person name="Hosoyama A."/>
            <person name="Uohara A."/>
            <person name="Ohji S."/>
            <person name="Ichikawa N."/>
        </authorList>
    </citation>
    <scope>NUCLEOTIDE SEQUENCE [LARGE SCALE GENOMIC DNA]</scope>
    <source>
        <strain evidence="7 8">NBRC 15342</strain>
    </source>
</reference>
<evidence type="ECO:0000313" key="8">
    <source>
        <dbReference type="Proteomes" id="UP000318422"/>
    </source>
</evidence>
<feature type="binding site" evidence="5">
    <location>
        <position position="134"/>
    </location>
    <ligand>
        <name>FMN</name>
        <dbReference type="ChEBI" id="CHEBI:58210"/>
    </ligand>
</feature>
<dbReference type="AlphaFoldDB" id="A0A4Y4CR81"/>
<dbReference type="PANTHER" id="PTHR30546:SF23">
    <property type="entry name" value="FLAVOPROTEIN-LIKE PROTEIN YCP4-RELATED"/>
    <property type="match status" value="1"/>
</dbReference>
<keyword evidence="8" id="KW-1185">Reference proteome</keyword>
<evidence type="ECO:0000256" key="4">
    <source>
        <dbReference type="ARBA" id="ARBA00023002"/>
    </source>
</evidence>
<comment type="catalytic activity">
    <reaction evidence="5">
        <text>a quinone + NADH + H(+) = a quinol + NAD(+)</text>
        <dbReference type="Rhea" id="RHEA:46160"/>
        <dbReference type="ChEBI" id="CHEBI:15378"/>
        <dbReference type="ChEBI" id="CHEBI:24646"/>
        <dbReference type="ChEBI" id="CHEBI:57540"/>
        <dbReference type="ChEBI" id="CHEBI:57945"/>
        <dbReference type="ChEBI" id="CHEBI:132124"/>
        <dbReference type="EC" id="1.6.5.2"/>
    </reaction>
</comment>
<dbReference type="EMBL" id="BJNV01000002">
    <property type="protein sequence ID" value="GEC93964.1"/>
    <property type="molecule type" value="Genomic_DNA"/>
</dbReference>
<dbReference type="InterPro" id="IPR037513">
    <property type="entry name" value="NQO"/>
</dbReference>
<keyword evidence="5" id="KW-0520">NAD</keyword>